<dbReference type="AlphaFoldDB" id="A0AAV2S8Z1"/>
<evidence type="ECO:0000313" key="3">
    <source>
        <dbReference type="Proteomes" id="UP001497623"/>
    </source>
</evidence>
<dbReference type="Proteomes" id="UP001497623">
    <property type="component" value="Unassembled WGS sequence"/>
</dbReference>
<dbReference type="PROSITE" id="PS50292">
    <property type="entry name" value="PEROXIDASE_3"/>
    <property type="match status" value="1"/>
</dbReference>
<dbReference type="EMBL" id="CAXKWB010054102">
    <property type="protein sequence ID" value="CAL4175347.1"/>
    <property type="molecule type" value="Genomic_DNA"/>
</dbReference>
<evidence type="ECO:0000313" key="2">
    <source>
        <dbReference type="EMBL" id="CAL4175347.1"/>
    </source>
</evidence>
<protein>
    <submittedName>
        <fullName evidence="2">Uncharacterized protein</fullName>
    </submittedName>
</protein>
<evidence type="ECO:0000256" key="1">
    <source>
        <dbReference type="SAM" id="SignalP"/>
    </source>
</evidence>
<feature type="chain" id="PRO_5043550860" evidence="1">
    <location>
        <begin position="23"/>
        <end position="159"/>
    </location>
</feature>
<organism evidence="2 3">
    <name type="scientific">Meganyctiphanes norvegica</name>
    <name type="common">Northern krill</name>
    <name type="synonym">Thysanopoda norvegica</name>
    <dbReference type="NCBI Taxonomy" id="48144"/>
    <lineage>
        <taxon>Eukaryota</taxon>
        <taxon>Metazoa</taxon>
        <taxon>Ecdysozoa</taxon>
        <taxon>Arthropoda</taxon>
        <taxon>Crustacea</taxon>
        <taxon>Multicrustacea</taxon>
        <taxon>Malacostraca</taxon>
        <taxon>Eumalacostraca</taxon>
        <taxon>Eucarida</taxon>
        <taxon>Euphausiacea</taxon>
        <taxon>Euphausiidae</taxon>
        <taxon>Meganyctiphanes</taxon>
    </lineage>
</organism>
<sequence length="159" mass="17692">MQKMYRLLTLVFLGTAWSFVFAEEAKASETVSLPSLEVIESVLQSSFESTARTHLLAADSRGKGRKQEAASYLHHSIHAPNADSWKLNCVWESLSQAGGHLNELNETVPEARLSYSYGGSLCSRLSKNECGVNYDELTCDSTYEYRSVDGTCNNLQKTR</sequence>
<reference evidence="2 3" key="1">
    <citation type="submission" date="2024-05" db="EMBL/GenBank/DDBJ databases">
        <authorList>
            <person name="Wallberg A."/>
        </authorList>
    </citation>
    <scope>NUCLEOTIDE SEQUENCE [LARGE SCALE GENOMIC DNA]</scope>
</reference>
<keyword evidence="3" id="KW-1185">Reference proteome</keyword>
<dbReference type="InterPro" id="IPR019791">
    <property type="entry name" value="Haem_peroxidase_animal"/>
</dbReference>
<proteinExistence type="predicted"/>
<feature type="signal peptide" evidence="1">
    <location>
        <begin position="1"/>
        <end position="22"/>
    </location>
</feature>
<keyword evidence="1" id="KW-0732">Signal</keyword>
<comment type="caution">
    <text evidence="2">The sequence shown here is derived from an EMBL/GenBank/DDBJ whole genome shotgun (WGS) entry which is preliminary data.</text>
</comment>
<accession>A0AAV2S8Z1</accession>
<name>A0AAV2S8Z1_MEGNR</name>
<feature type="non-terminal residue" evidence="2">
    <location>
        <position position="159"/>
    </location>
</feature>
<gene>
    <name evidence="2" type="ORF">MNOR_LOCUS34641</name>
</gene>